<dbReference type="AlphaFoldDB" id="A0AAD7UAF6"/>
<feature type="domain" description="EGF-like" evidence="3">
    <location>
        <begin position="397"/>
        <end position="432"/>
    </location>
</feature>
<feature type="disulfide bond" evidence="1">
    <location>
        <begin position="422"/>
        <end position="431"/>
    </location>
</feature>
<sequence length="612" mass="65018">MKMLLLWVVLPGCSGDLSWSSVSFSPRHRKNCQATQIALRFAVEGGIQANDVVYLYLGGFTSGDCANEAGSTYSSGDVLLWPRGDWEGAWAEGTVANEYRDSYLTLTAQKGVQKATNYLHTITIDPSNNLRPNCGIVGNSTHIRIAASASNDTAAAMTRRVNVSDAVEGSCYLTDTELSFRPAVPKVPSKIEISFVSAQTLHANDRVAVRLSGWTSGKAFGSPGANIGVGQVELQDGDTLAGNISKYFRGEWREGCCYEQHKAGFVNSTLYLHVRRGVAIIAGTTVNVVVKDGQLRPQCGMPGPYDPAHIRVIVAENTTRSDVPATPIETANAIGDGCARLSSCSGYGKCDHCLNRCDCDVGFGAPFEAAYRQLEDWTCAEFSCPIGPTWGGMPLVDGYAHSRYSECSGAGLCQRKSGTCKCYIGFEGPACERRECPGTSAETGPCSGHGICASMRDLAMIDRALPLSSYENRPYSFTASEFPSHAWDATRLFGCVCDSSWPVGLESGEWNTPEWFGPDCSLRHCPSGNDPLTAVDETDCSNTTTRGGRAVGNNASVCHVDCSNRGLCDYETGLCSCFAGFSGSNCDTIDVLSLGAGGGGGAAAATSSSEDE</sequence>
<dbReference type="PROSITE" id="PS50026">
    <property type="entry name" value="EGF_3"/>
    <property type="match status" value="2"/>
</dbReference>
<proteinExistence type="predicted"/>
<feature type="domain" description="EGF-like" evidence="3">
    <location>
        <begin position="554"/>
        <end position="587"/>
    </location>
</feature>
<comment type="caution">
    <text evidence="1">Lacks conserved residue(s) required for the propagation of feature annotation.</text>
</comment>
<evidence type="ECO:0000313" key="5">
    <source>
        <dbReference type="Proteomes" id="UP001230188"/>
    </source>
</evidence>
<dbReference type="PROSITE" id="PS00022">
    <property type="entry name" value="EGF_1"/>
    <property type="match status" value="2"/>
</dbReference>
<dbReference type="InterPro" id="IPR000742">
    <property type="entry name" value="EGF"/>
</dbReference>
<feature type="disulfide bond" evidence="1">
    <location>
        <begin position="558"/>
        <end position="568"/>
    </location>
</feature>
<dbReference type="SMART" id="SM00181">
    <property type="entry name" value="EGF"/>
    <property type="match status" value="2"/>
</dbReference>
<feature type="disulfide bond" evidence="1">
    <location>
        <begin position="577"/>
        <end position="586"/>
    </location>
</feature>
<name>A0AAD7UAF6_9STRA</name>
<organism evidence="4 5">
    <name type="scientific">Chrysophaeum taylorii</name>
    <dbReference type="NCBI Taxonomy" id="2483200"/>
    <lineage>
        <taxon>Eukaryota</taxon>
        <taxon>Sar</taxon>
        <taxon>Stramenopiles</taxon>
        <taxon>Ochrophyta</taxon>
        <taxon>Pelagophyceae</taxon>
        <taxon>Pelagomonadales</taxon>
        <taxon>Pelagomonadaceae</taxon>
        <taxon>Chrysophaeum</taxon>
    </lineage>
</organism>
<keyword evidence="1" id="KW-0245">EGF-like domain</keyword>
<keyword evidence="2" id="KW-0732">Signal</keyword>
<evidence type="ECO:0000313" key="4">
    <source>
        <dbReference type="EMBL" id="KAJ8600993.1"/>
    </source>
</evidence>
<dbReference type="PROSITE" id="PS01186">
    <property type="entry name" value="EGF_2"/>
    <property type="match status" value="2"/>
</dbReference>
<evidence type="ECO:0000256" key="1">
    <source>
        <dbReference type="PROSITE-ProRule" id="PRU00076"/>
    </source>
</evidence>
<evidence type="ECO:0000256" key="2">
    <source>
        <dbReference type="SAM" id="SignalP"/>
    </source>
</evidence>
<gene>
    <name evidence="4" type="ORF">CTAYLR_010083</name>
</gene>
<dbReference type="Proteomes" id="UP001230188">
    <property type="component" value="Unassembled WGS sequence"/>
</dbReference>
<protein>
    <recommendedName>
        <fullName evidence="3">EGF-like domain-containing protein</fullName>
    </recommendedName>
</protein>
<feature type="chain" id="PRO_5042254223" description="EGF-like domain-containing protein" evidence="2">
    <location>
        <begin position="16"/>
        <end position="612"/>
    </location>
</feature>
<dbReference type="PANTHER" id="PTHR24032">
    <property type="entry name" value="EGF-LIKE DOMAIN-CONTAINING PROTEIN-RELATED-RELATED"/>
    <property type="match status" value="1"/>
</dbReference>
<comment type="caution">
    <text evidence="4">The sequence shown here is derived from an EMBL/GenBank/DDBJ whole genome shotgun (WGS) entry which is preliminary data.</text>
</comment>
<dbReference type="EMBL" id="JAQMWT010000460">
    <property type="protein sequence ID" value="KAJ8600993.1"/>
    <property type="molecule type" value="Genomic_DNA"/>
</dbReference>
<feature type="signal peptide" evidence="2">
    <location>
        <begin position="1"/>
        <end position="15"/>
    </location>
</feature>
<keyword evidence="1" id="KW-1015">Disulfide bond</keyword>
<keyword evidence="5" id="KW-1185">Reference proteome</keyword>
<dbReference type="InterPro" id="IPR053331">
    <property type="entry name" value="EGF-like_comC"/>
</dbReference>
<accession>A0AAD7UAF6</accession>
<evidence type="ECO:0000259" key="3">
    <source>
        <dbReference type="PROSITE" id="PS50026"/>
    </source>
</evidence>
<reference evidence="4" key="1">
    <citation type="submission" date="2023-01" db="EMBL/GenBank/DDBJ databases">
        <title>Metagenome sequencing of chrysophaentin producing Chrysophaeum taylorii.</title>
        <authorList>
            <person name="Davison J."/>
            <person name="Bewley C."/>
        </authorList>
    </citation>
    <scope>NUCLEOTIDE SEQUENCE</scope>
    <source>
        <strain evidence="4">NIES-1699</strain>
    </source>
</reference>